<evidence type="ECO:0008006" key="10">
    <source>
        <dbReference type="Google" id="ProtNLM"/>
    </source>
</evidence>
<dbReference type="PANTHER" id="PTHR47946:SF14">
    <property type="entry name" value="CYTOCHROME P450 FAMILY PROTEIN"/>
    <property type="match status" value="1"/>
</dbReference>
<keyword evidence="5" id="KW-0560">Oxidoreductase</keyword>
<dbReference type="EMBL" id="CM009293">
    <property type="protein sequence ID" value="PNT42239.1"/>
    <property type="molecule type" value="Genomic_DNA"/>
</dbReference>
<keyword evidence="9" id="KW-1185">Reference proteome</keyword>
<comment type="cofactor">
    <cofactor evidence="1">
        <name>heme</name>
        <dbReference type="ChEBI" id="CHEBI:30413"/>
    </cofactor>
</comment>
<dbReference type="GO" id="GO:0004497">
    <property type="term" value="F:monooxygenase activity"/>
    <property type="evidence" value="ECO:0007669"/>
    <property type="project" value="UniProtKB-KW"/>
</dbReference>
<dbReference type="GO" id="GO:0005506">
    <property type="term" value="F:iron ion binding"/>
    <property type="evidence" value="ECO:0007669"/>
    <property type="project" value="InterPro"/>
</dbReference>
<sequence length="371" mass="41901">MEVFTFLSSTVSIYIFHFLSKLGPSTGPGLELILGIVLFVFIFSFWLAPGGLAWDLSKTRTTIPGPSGWPILGMVLAFTGSLTHRVLARISELLKAKPLMLSLIKESAYELLFHKAMGFAHFGDCWRNLRRISATHLFSPNKRIAALGEFIRDIGLKMVSEIKSLAERNGEVLEIRKVLHFGSLDNVMKRVFGRSYEFGDESKVGVCELEGLVSERKRCRNLAAKVNVFVEKIIDEHKMKRVESDKNEDIIKSDESSSDFVDVLLDLQKENKLRGTDTVAILLEWILARMVLHPVIQAKVQAEIDNVVGSSRSVSDFVLPNLPYLRAVVRETLRAYTVEMELELDQLKEDNAKLKQIVVKLARYHLSLQIV</sequence>
<dbReference type="InParanoid" id="U7DXP4"/>
<evidence type="ECO:0000256" key="5">
    <source>
        <dbReference type="ARBA" id="ARBA00023002"/>
    </source>
</evidence>
<dbReference type="SUPFAM" id="SSF48264">
    <property type="entry name" value="Cytochrome P450"/>
    <property type="match status" value="1"/>
</dbReference>
<evidence type="ECO:0000256" key="3">
    <source>
        <dbReference type="ARBA" id="ARBA00022617"/>
    </source>
</evidence>
<dbReference type="InterPro" id="IPR051996">
    <property type="entry name" value="Cytochrome_P450_78A"/>
</dbReference>
<keyword evidence="4" id="KW-0479">Metal-binding</keyword>
<evidence type="ECO:0000256" key="7">
    <source>
        <dbReference type="ARBA" id="ARBA00023033"/>
    </source>
</evidence>
<comment type="similarity">
    <text evidence="2">Belongs to the cytochrome P450 family.</text>
</comment>
<dbReference type="GO" id="GO:0020037">
    <property type="term" value="F:heme binding"/>
    <property type="evidence" value="ECO:0007669"/>
    <property type="project" value="InterPro"/>
</dbReference>
<reference evidence="8 9" key="1">
    <citation type="journal article" date="2006" name="Science">
        <title>The genome of black cottonwood, Populus trichocarpa (Torr. &amp; Gray).</title>
        <authorList>
            <person name="Tuskan G.A."/>
            <person name="Difazio S."/>
            <person name="Jansson S."/>
            <person name="Bohlmann J."/>
            <person name="Grigoriev I."/>
            <person name="Hellsten U."/>
            <person name="Putnam N."/>
            <person name="Ralph S."/>
            <person name="Rombauts S."/>
            <person name="Salamov A."/>
            <person name="Schein J."/>
            <person name="Sterck L."/>
            <person name="Aerts A."/>
            <person name="Bhalerao R.R."/>
            <person name="Bhalerao R.P."/>
            <person name="Blaudez D."/>
            <person name="Boerjan W."/>
            <person name="Brun A."/>
            <person name="Brunner A."/>
            <person name="Busov V."/>
            <person name="Campbell M."/>
            <person name="Carlson J."/>
            <person name="Chalot M."/>
            <person name="Chapman J."/>
            <person name="Chen G.L."/>
            <person name="Cooper D."/>
            <person name="Coutinho P.M."/>
            <person name="Couturier J."/>
            <person name="Covert S."/>
            <person name="Cronk Q."/>
            <person name="Cunningham R."/>
            <person name="Davis J."/>
            <person name="Degroeve S."/>
            <person name="Dejardin A."/>
            <person name="Depamphilis C."/>
            <person name="Detter J."/>
            <person name="Dirks B."/>
            <person name="Dubchak I."/>
            <person name="Duplessis S."/>
            <person name="Ehlting J."/>
            <person name="Ellis B."/>
            <person name="Gendler K."/>
            <person name="Goodstein D."/>
            <person name="Gribskov M."/>
            <person name="Grimwood J."/>
            <person name="Groover A."/>
            <person name="Gunter L."/>
            <person name="Hamberger B."/>
            <person name="Heinze B."/>
            <person name="Helariutta Y."/>
            <person name="Henrissat B."/>
            <person name="Holligan D."/>
            <person name="Holt R."/>
            <person name="Huang W."/>
            <person name="Islam-Faridi N."/>
            <person name="Jones S."/>
            <person name="Jones-Rhoades M."/>
            <person name="Jorgensen R."/>
            <person name="Joshi C."/>
            <person name="Kangasjarvi J."/>
            <person name="Karlsson J."/>
            <person name="Kelleher C."/>
            <person name="Kirkpatrick R."/>
            <person name="Kirst M."/>
            <person name="Kohler A."/>
            <person name="Kalluri U."/>
            <person name="Larimer F."/>
            <person name="Leebens-Mack J."/>
            <person name="Leple J.C."/>
            <person name="Locascio P."/>
            <person name="Lou Y."/>
            <person name="Lucas S."/>
            <person name="Martin F."/>
            <person name="Montanini B."/>
            <person name="Napoli C."/>
            <person name="Nelson D.R."/>
            <person name="Nelson C."/>
            <person name="Nieminen K."/>
            <person name="Nilsson O."/>
            <person name="Pereda V."/>
            <person name="Peter G."/>
            <person name="Philippe R."/>
            <person name="Pilate G."/>
            <person name="Poliakov A."/>
            <person name="Razumovskaya J."/>
            <person name="Richardson P."/>
            <person name="Rinaldi C."/>
            <person name="Ritland K."/>
            <person name="Rouze P."/>
            <person name="Ryaboy D."/>
            <person name="Schmutz J."/>
            <person name="Schrader J."/>
            <person name="Segerman B."/>
            <person name="Shin H."/>
            <person name="Siddiqui A."/>
            <person name="Sterky F."/>
            <person name="Terry A."/>
            <person name="Tsai C.J."/>
            <person name="Uberbacher E."/>
            <person name="Unneberg P."/>
            <person name="Vahala J."/>
            <person name="Wall K."/>
            <person name="Wessler S."/>
            <person name="Yang G."/>
            <person name="Yin T."/>
            <person name="Douglas C."/>
            <person name="Marra M."/>
            <person name="Sandberg G."/>
            <person name="Van de Peer Y."/>
            <person name="Rokhsar D."/>
        </authorList>
    </citation>
    <scope>NUCLEOTIDE SEQUENCE [LARGE SCALE GENOMIC DNA]</scope>
    <source>
        <strain evidence="9">cv. Nisqually</strain>
    </source>
</reference>
<dbReference type="eggNOG" id="KOG0156">
    <property type="taxonomic scope" value="Eukaryota"/>
</dbReference>
<dbReference type="PANTHER" id="PTHR47946">
    <property type="entry name" value="CYTOCHROME P450 78A7-RELATED"/>
    <property type="match status" value="1"/>
</dbReference>
<evidence type="ECO:0000313" key="9">
    <source>
        <dbReference type="Proteomes" id="UP000006729"/>
    </source>
</evidence>
<dbReference type="Pfam" id="PF00067">
    <property type="entry name" value="p450"/>
    <property type="match status" value="1"/>
</dbReference>
<dbReference type="STRING" id="3694.U7DXP4"/>
<name>U7DXP4_POPTR</name>
<protein>
    <recommendedName>
        <fullName evidence="10">Cytochrome P450 family protein</fullName>
    </recommendedName>
</protein>
<proteinExistence type="inferred from homology"/>
<gene>
    <name evidence="8" type="ORF">POPTR_004G203600</name>
</gene>
<dbReference type="GO" id="GO:0016705">
    <property type="term" value="F:oxidoreductase activity, acting on paired donors, with incorporation or reduction of molecular oxygen"/>
    <property type="evidence" value="ECO:0007669"/>
    <property type="project" value="InterPro"/>
</dbReference>
<dbReference type="HOGENOM" id="CLU_746794_0_0_1"/>
<evidence type="ECO:0000256" key="6">
    <source>
        <dbReference type="ARBA" id="ARBA00023004"/>
    </source>
</evidence>
<keyword evidence="7" id="KW-0503">Monooxygenase</keyword>
<keyword evidence="3" id="KW-0349">Heme</keyword>
<dbReference type="InterPro" id="IPR036396">
    <property type="entry name" value="Cyt_P450_sf"/>
</dbReference>
<organism evidence="8 9">
    <name type="scientific">Populus trichocarpa</name>
    <name type="common">Western balsam poplar</name>
    <name type="synonym">Populus balsamifera subsp. trichocarpa</name>
    <dbReference type="NCBI Taxonomy" id="3694"/>
    <lineage>
        <taxon>Eukaryota</taxon>
        <taxon>Viridiplantae</taxon>
        <taxon>Streptophyta</taxon>
        <taxon>Embryophyta</taxon>
        <taxon>Tracheophyta</taxon>
        <taxon>Spermatophyta</taxon>
        <taxon>Magnoliopsida</taxon>
        <taxon>eudicotyledons</taxon>
        <taxon>Gunneridae</taxon>
        <taxon>Pentapetalae</taxon>
        <taxon>rosids</taxon>
        <taxon>fabids</taxon>
        <taxon>Malpighiales</taxon>
        <taxon>Salicaceae</taxon>
        <taxon>Saliceae</taxon>
        <taxon>Populus</taxon>
    </lineage>
</organism>
<accession>U7DXP4</accession>
<evidence type="ECO:0000256" key="1">
    <source>
        <dbReference type="ARBA" id="ARBA00001971"/>
    </source>
</evidence>
<evidence type="ECO:0000313" key="8">
    <source>
        <dbReference type="EMBL" id="PNT42239.1"/>
    </source>
</evidence>
<evidence type="ECO:0000256" key="4">
    <source>
        <dbReference type="ARBA" id="ARBA00022723"/>
    </source>
</evidence>
<dbReference type="Proteomes" id="UP000006729">
    <property type="component" value="Chromosome 4"/>
</dbReference>
<dbReference type="InterPro" id="IPR001128">
    <property type="entry name" value="Cyt_P450"/>
</dbReference>
<evidence type="ECO:0000256" key="2">
    <source>
        <dbReference type="ARBA" id="ARBA00010617"/>
    </source>
</evidence>
<dbReference type="AlphaFoldDB" id="U7DXP4"/>
<keyword evidence="6" id="KW-0408">Iron</keyword>
<dbReference type="Gene3D" id="1.10.630.10">
    <property type="entry name" value="Cytochrome P450"/>
    <property type="match status" value="1"/>
</dbReference>